<comment type="similarity">
    <text evidence="3">Belongs to the glycosyl hydrolase 24 family.</text>
</comment>
<keyword evidence="3 5" id="KW-0378">Hydrolase</keyword>
<dbReference type="OrthoDB" id="5327667at2"/>
<dbReference type="Pfam" id="PF00959">
    <property type="entry name" value="Phage_lysozyme"/>
    <property type="match status" value="1"/>
</dbReference>
<dbReference type="SUPFAM" id="SSF53955">
    <property type="entry name" value="Lysozyme-like"/>
    <property type="match status" value="1"/>
</dbReference>
<evidence type="ECO:0000313" key="6">
    <source>
        <dbReference type="Proteomes" id="UP000035017"/>
    </source>
</evidence>
<dbReference type="GO" id="GO:0031640">
    <property type="term" value="P:killing of cells of another organism"/>
    <property type="evidence" value="ECO:0007669"/>
    <property type="project" value="UniProtKB-KW"/>
</dbReference>
<feature type="signal peptide" evidence="4">
    <location>
        <begin position="1"/>
        <end position="30"/>
    </location>
</feature>
<reference evidence="5 6" key="1">
    <citation type="submission" date="2014-12" db="EMBL/GenBank/DDBJ databases">
        <title>16Stimator: statistical estimation of ribosomal gene copy numbers from draft genome assemblies.</title>
        <authorList>
            <person name="Perisin M.A."/>
            <person name="Vetter M."/>
            <person name="Gilbert J.A."/>
            <person name="Bergelson J."/>
        </authorList>
    </citation>
    <scope>NUCLEOTIDE SEQUENCE [LARGE SCALE GENOMIC DNA]</scope>
    <source>
        <strain evidence="5 6">MEJ076</strain>
    </source>
</reference>
<dbReference type="EC" id="3.2.1.17" evidence="3"/>
<dbReference type="AlphaFoldDB" id="A0A0D0KR74"/>
<keyword evidence="2 3" id="KW-0081">Bacteriolytic enzyme</keyword>
<keyword evidence="3" id="KW-0326">Glycosidase</keyword>
<dbReference type="Gene3D" id="1.10.530.40">
    <property type="match status" value="1"/>
</dbReference>
<comment type="catalytic activity">
    <reaction evidence="3">
        <text>Hydrolysis of (1-&gt;4)-beta-linkages between N-acetylmuramic acid and N-acetyl-D-glucosamine residues in a peptidoglycan and between N-acetyl-D-glucosamine residues in chitodextrins.</text>
        <dbReference type="EC" id="3.2.1.17"/>
    </reaction>
</comment>
<evidence type="ECO:0000256" key="2">
    <source>
        <dbReference type="ARBA" id="ARBA00022638"/>
    </source>
</evidence>
<dbReference type="InterPro" id="IPR023346">
    <property type="entry name" value="Lysozyme-like_dom_sf"/>
</dbReference>
<evidence type="ECO:0000256" key="3">
    <source>
        <dbReference type="RuleBase" id="RU003788"/>
    </source>
</evidence>
<evidence type="ECO:0000256" key="4">
    <source>
        <dbReference type="SAM" id="SignalP"/>
    </source>
</evidence>
<proteinExistence type="inferred from homology"/>
<dbReference type="GO" id="GO:0016998">
    <property type="term" value="P:cell wall macromolecule catabolic process"/>
    <property type="evidence" value="ECO:0007669"/>
    <property type="project" value="InterPro"/>
</dbReference>
<protein>
    <recommendedName>
        <fullName evidence="3">Lysozyme</fullName>
        <ecNumber evidence="3">3.2.1.17</ecNumber>
    </recommendedName>
</protein>
<accession>A0A0D0KR74</accession>
<evidence type="ECO:0000313" key="5">
    <source>
        <dbReference type="EMBL" id="KIQ02249.1"/>
    </source>
</evidence>
<dbReference type="InterPro" id="IPR002196">
    <property type="entry name" value="Glyco_hydro_24"/>
</dbReference>
<gene>
    <name evidence="5" type="ORF">RU07_12455</name>
</gene>
<dbReference type="GO" id="GO:0003796">
    <property type="term" value="F:lysozyme activity"/>
    <property type="evidence" value="ECO:0007669"/>
    <property type="project" value="UniProtKB-EC"/>
</dbReference>
<dbReference type="PANTHER" id="PTHR38107">
    <property type="match status" value="1"/>
</dbReference>
<dbReference type="InterPro" id="IPR051018">
    <property type="entry name" value="Bacteriophage_GH24"/>
</dbReference>
<sequence>MPINKIMSSKRGKAAIAAVLAGISAGTYSAYDQYATASKMDPAVILSVEKAIIPWEGLVLKSHWDPFAKIWDICYGETKGIGPGMTKTRAQCKDMLLRRVHDDYYQSIIVCSPNLLKSPVSVRASMISGSYNFGVGAWCRSTAKARIEAGQWRAACEAQTAFNRAGGQIVRGLVNRREMGDAQRVGEAELCVSGL</sequence>
<feature type="chain" id="PRO_5002214777" description="Lysozyme" evidence="4">
    <location>
        <begin position="31"/>
        <end position="195"/>
    </location>
</feature>
<comment type="caution">
    <text evidence="5">The sequence shown here is derived from an EMBL/GenBank/DDBJ whole genome shotgun (WGS) entry which is preliminary data.</text>
</comment>
<dbReference type="GO" id="GO:0009253">
    <property type="term" value="P:peptidoglycan catabolic process"/>
    <property type="evidence" value="ECO:0007669"/>
    <property type="project" value="InterPro"/>
</dbReference>
<dbReference type="EMBL" id="JXQV01000011">
    <property type="protein sequence ID" value="KIQ02249.1"/>
    <property type="molecule type" value="Genomic_DNA"/>
</dbReference>
<dbReference type="InterPro" id="IPR023347">
    <property type="entry name" value="Lysozyme_dom_sf"/>
</dbReference>
<keyword evidence="4" id="KW-0732">Signal</keyword>
<dbReference type="Proteomes" id="UP000035017">
    <property type="component" value="Unassembled WGS sequence"/>
</dbReference>
<name>A0A0D0KR74_AGRTU</name>
<keyword evidence="1 3" id="KW-0929">Antimicrobial</keyword>
<dbReference type="CDD" id="cd16900">
    <property type="entry name" value="endolysin_R21-like"/>
    <property type="match status" value="1"/>
</dbReference>
<evidence type="ECO:0000256" key="1">
    <source>
        <dbReference type="ARBA" id="ARBA00022529"/>
    </source>
</evidence>
<organism evidence="5 6">
    <name type="scientific">Agrobacterium tumefaciens</name>
    <dbReference type="NCBI Taxonomy" id="358"/>
    <lineage>
        <taxon>Bacteria</taxon>
        <taxon>Pseudomonadati</taxon>
        <taxon>Pseudomonadota</taxon>
        <taxon>Alphaproteobacteria</taxon>
        <taxon>Hyphomicrobiales</taxon>
        <taxon>Rhizobiaceae</taxon>
        <taxon>Rhizobium/Agrobacterium group</taxon>
        <taxon>Agrobacterium</taxon>
        <taxon>Agrobacterium tumefaciens complex</taxon>
    </lineage>
</organism>
<dbReference type="PANTHER" id="PTHR38107:SF3">
    <property type="entry name" value="LYSOZYME RRRD-RELATED"/>
    <property type="match status" value="1"/>
</dbReference>
<dbReference type="GO" id="GO:0042742">
    <property type="term" value="P:defense response to bacterium"/>
    <property type="evidence" value="ECO:0007669"/>
    <property type="project" value="UniProtKB-KW"/>
</dbReference>